<comment type="caution">
    <text evidence="2">The sequence shown here is derived from an EMBL/GenBank/DDBJ whole genome shotgun (WGS) entry which is preliminary data.</text>
</comment>
<feature type="domain" description="Putative beta-lactamase-inhibitor-like PepSY-like" evidence="1">
    <location>
        <begin position="77"/>
        <end position="130"/>
    </location>
</feature>
<reference evidence="2 3" key="1">
    <citation type="submission" date="2018-11" db="EMBL/GenBank/DDBJ databases">
        <title>Rufibacter latericius sp. nov., isolated from water in Baiyang Lake.</title>
        <authorList>
            <person name="Yang Y."/>
        </authorList>
    </citation>
    <scope>NUCLEOTIDE SEQUENCE [LARGE SCALE GENOMIC DNA]</scope>
    <source>
        <strain evidence="2 3">MCC P1</strain>
    </source>
</reference>
<proteinExistence type="predicted"/>
<dbReference type="Proteomes" id="UP000271010">
    <property type="component" value="Unassembled WGS sequence"/>
</dbReference>
<feature type="domain" description="Putative beta-lactamase-inhibitor-like PepSY-like" evidence="1">
    <location>
        <begin position="20"/>
        <end position="74"/>
    </location>
</feature>
<dbReference type="Pfam" id="PF11396">
    <property type="entry name" value="PepSY_like"/>
    <property type="match status" value="2"/>
</dbReference>
<evidence type="ECO:0000313" key="2">
    <source>
        <dbReference type="EMBL" id="RNI30897.1"/>
    </source>
</evidence>
<evidence type="ECO:0000259" key="1">
    <source>
        <dbReference type="Pfam" id="PF11396"/>
    </source>
</evidence>
<dbReference type="Gene3D" id="3.10.450.360">
    <property type="match status" value="1"/>
</dbReference>
<dbReference type="SUPFAM" id="SSF160574">
    <property type="entry name" value="BT0923-like"/>
    <property type="match status" value="1"/>
</dbReference>
<dbReference type="EMBL" id="RJJE01000007">
    <property type="protein sequence ID" value="RNI30897.1"/>
    <property type="molecule type" value="Genomic_DNA"/>
</dbReference>
<sequence>MKMTWLSMLALSGLLMNCTQRINMSNLPSVVQNSLKNHYPAATNPEWEKKGDHFEAEFDIQGQEHTVLIDASGQVLMRKQDVATAELPQPVSGALQRDYQAYLVDDVEKVEKNGQTYYQVELENNNQDLKKVYALDGSVADVPYWD</sequence>
<dbReference type="OrthoDB" id="1121502at2"/>
<organism evidence="2 3">
    <name type="scientific">Rufibacter immobilis</name>
    <dbReference type="NCBI Taxonomy" id="1348778"/>
    <lineage>
        <taxon>Bacteria</taxon>
        <taxon>Pseudomonadati</taxon>
        <taxon>Bacteroidota</taxon>
        <taxon>Cytophagia</taxon>
        <taxon>Cytophagales</taxon>
        <taxon>Hymenobacteraceae</taxon>
        <taxon>Rufibacter</taxon>
    </lineage>
</organism>
<accession>A0A3M9N0H8</accession>
<name>A0A3M9N0H8_9BACT</name>
<gene>
    <name evidence="2" type="ORF">EFA69_07270</name>
</gene>
<keyword evidence="3" id="KW-1185">Reference proteome</keyword>
<dbReference type="AlphaFoldDB" id="A0A3M9N0H8"/>
<dbReference type="InterPro" id="IPR021533">
    <property type="entry name" value="PepSY-like"/>
</dbReference>
<protein>
    <recommendedName>
        <fullName evidence="1">Putative beta-lactamase-inhibitor-like PepSY-like domain-containing protein</fullName>
    </recommendedName>
</protein>
<evidence type="ECO:0000313" key="3">
    <source>
        <dbReference type="Proteomes" id="UP000271010"/>
    </source>
</evidence>